<reference evidence="2 3" key="1">
    <citation type="submission" date="2016-11" db="EMBL/GenBank/DDBJ databases">
        <authorList>
            <person name="Jaros S."/>
            <person name="Januszkiewicz K."/>
            <person name="Wedrychowicz H."/>
        </authorList>
    </citation>
    <scope>NUCLEOTIDE SEQUENCE [LARGE SCALE GENOMIC DNA]</scope>
    <source>
        <strain evidence="2 3">DSM 19022</strain>
    </source>
</reference>
<name>A0A1M6E991_9FIRM</name>
<evidence type="ECO:0000313" key="3">
    <source>
        <dbReference type="Proteomes" id="UP000184442"/>
    </source>
</evidence>
<dbReference type="STRING" id="1122184.SAMN02745176_01490"/>
<protein>
    <recommendedName>
        <fullName evidence="1">DUF4397 domain-containing protein</fullName>
    </recommendedName>
</protein>
<dbReference type="Pfam" id="PF14344">
    <property type="entry name" value="DUF4397"/>
    <property type="match status" value="1"/>
</dbReference>
<evidence type="ECO:0000313" key="2">
    <source>
        <dbReference type="EMBL" id="SHI81858.1"/>
    </source>
</evidence>
<gene>
    <name evidence="2" type="ORF">SAMN02745176_01490</name>
</gene>
<dbReference type="EMBL" id="FQZS01000008">
    <property type="protein sequence ID" value="SHI81858.1"/>
    <property type="molecule type" value="Genomic_DNA"/>
</dbReference>
<keyword evidence="3" id="KW-1185">Reference proteome</keyword>
<proteinExistence type="predicted"/>
<sequence>MVYCPLRPYMNCPLYMMNNMNREETFDEKDMDNEEERQTGFSFVRFLHASPNTPAVDVYIDNRKAVSNLTYASIAGYAALPSTIHDIAVYPLGQTDNPLTQFTIDPSKDSYRTIVLAGLSPNIQPRIYVDSSQIIPGNESRIRFVDMSPAAPAMDVATETGQLLFSGVTFGRVADYISVQPNIYSLRIRAAGTPNVILGLPELAFRGGRTYTIYAIGILGGSPPLTAVLLADGRR</sequence>
<accession>A0A1M6E991</accession>
<dbReference type="Proteomes" id="UP000184442">
    <property type="component" value="Unassembled WGS sequence"/>
</dbReference>
<organism evidence="2 3">
    <name type="scientific">Lutispora thermophila DSM 19022</name>
    <dbReference type="NCBI Taxonomy" id="1122184"/>
    <lineage>
        <taxon>Bacteria</taxon>
        <taxon>Bacillati</taxon>
        <taxon>Bacillota</taxon>
        <taxon>Clostridia</taxon>
        <taxon>Lutisporales</taxon>
        <taxon>Lutisporaceae</taxon>
        <taxon>Lutispora</taxon>
    </lineage>
</organism>
<evidence type="ECO:0000259" key="1">
    <source>
        <dbReference type="Pfam" id="PF14344"/>
    </source>
</evidence>
<feature type="domain" description="DUF4397" evidence="1">
    <location>
        <begin position="42"/>
        <end position="157"/>
    </location>
</feature>
<dbReference type="InterPro" id="IPR025510">
    <property type="entry name" value="DUF4397"/>
</dbReference>
<dbReference type="AlphaFoldDB" id="A0A1M6E991"/>
<dbReference type="RefSeq" id="WP_073025593.1">
    <property type="nucleotide sequence ID" value="NZ_FQZS01000008.1"/>
</dbReference>